<keyword evidence="3" id="KW-0436">Ligase</keyword>
<comment type="cofactor">
    <cofactor evidence="1">
        <name>Mg(2+)</name>
        <dbReference type="ChEBI" id="CHEBI:18420"/>
    </cofactor>
</comment>
<reference evidence="12" key="1">
    <citation type="submission" date="2017-09" db="EMBL/GenBank/DDBJ databases">
        <title>Depth-based differentiation of microbial function through sediment-hosted aquifers and enrichment of novel symbionts in the deep terrestrial subsurface.</title>
        <authorList>
            <person name="Probst A.J."/>
            <person name="Ladd B."/>
            <person name="Jarett J.K."/>
            <person name="Geller-Mcgrath D.E."/>
            <person name="Sieber C.M.K."/>
            <person name="Emerson J.B."/>
            <person name="Anantharaman K."/>
            <person name="Thomas B.C."/>
            <person name="Malmstrom R."/>
            <person name="Stieglmeier M."/>
            <person name="Klingl A."/>
            <person name="Woyke T."/>
            <person name="Ryan C.M."/>
            <person name="Banfield J.F."/>
        </authorList>
    </citation>
    <scope>NUCLEOTIDE SEQUENCE [LARGE SCALE GENOMIC DNA]</scope>
</reference>
<organism evidence="11 12">
    <name type="scientific">Candidatus Roizmanbacteria bacterium CG07_land_8_20_14_0_80_34_15</name>
    <dbReference type="NCBI Taxonomy" id="1974849"/>
    <lineage>
        <taxon>Bacteria</taxon>
        <taxon>Candidatus Roizmaniibacteriota</taxon>
    </lineage>
</organism>
<evidence type="ECO:0000256" key="6">
    <source>
        <dbReference type="ARBA" id="ARBA00022840"/>
    </source>
</evidence>
<name>A0A2M6YVP4_9BACT</name>
<keyword evidence="4" id="KW-0479">Metal-binding</keyword>
<evidence type="ECO:0000256" key="3">
    <source>
        <dbReference type="ARBA" id="ARBA00022598"/>
    </source>
</evidence>
<dbReference type="AlphaFoldDB" id="A0A2M6YVP4"/>
<dbReference type="GO" id="GO:0004826">
    <property type="term" value="F:phenylalanine-tRNA ligase activity"/>
    <property type="evidence" value="ECO:0007669"/>
    <property type="project" value="UniProtKB-EC"/>
</dbReference>
<evidence type="ECO:0000259" key="10">
    <source>
        <dbReference type="PROSITE" id="PS51483"/>
    </source>
</evidence>
<evidence type="ECO:0000313" key="12">
    <source>
        <dbReference type="Proteomes" id="UP000230184"/>
    </source>
</evidence>
<dbReference type="GO" id="GO:0003723">
    <property type="term" value="F:RNA binding"/>
    <property type="evidence" value="ECO:0007669"/>
    <property type="project" value="InterPro"/>
</dbReference>
<dbReference type="SMART" id="SM00874">
    <property type="entry name" value="B5"/>
    <property type="match status" value="1"/>
</dbReference>
<comment type="caution">
    <text evidence="11">The sequence shown here is derived from an EMBL/GenBank/DDBJ whole genome shotgun (WGS) entry which is preliminary data.</text>
</comment>
<dbReference type="Pfam" id="PF03483">
    <property type="entry name" value="B3_4"/>
    <property type="match status" value="1"/>
</dbReference>
<feature type="domain" description="B5" evidence="10">
    <location>
        <begin position="300"/>
        <end position="385"/>
    </location>
</feature>
<dbReference type="SUPFAM" id="SSF46955">
    <property type="entry name" value="Putative DNA-binding domain"/>
    <property type="match status" value="2"/>
</dbReference>
<dbReference type="InterPro" id="IPR041616">
    <property type="entry name" value="PheRS_beta_core"/>
</dbReference>
<dbReference type="Pfam" id="PF03484">
    <property type="entry name" value="B5"/>
    <property type="match status" value="1"/>
</dbReference>
<sequence length="653" mass="73869">MNIKITHNWLLDYLDTDATPDQIREYLSLCGPSVENVEKVGDDYVFDIEVISNRIDYASVIGMAQEAQAILPMFGKKAKFRENSLEKYNFKNIVGNKNLCSLQVKIINPTLCSRFTAIVIENVRIGPSPKFISERLVACGIKSINNVVDTSNYLMLALGQPVHTFDYDQIKGATMIMRESKKGEKIITLDKKEVTLPGGDIVMEDGSGRLIDLCGIMGGLNSSINEKTKNVVVFVQTYDKVRIRRTTMATGVRTIASTFFEKGLDPERVEPTLVYGVELLEKYAQGKIASKIYDIYPKKQGKKLLVMSYGLFGKKIGIEIPKKKIVSILTNLGFGVSDGPKQGQTLLEGLTLQVSVPSWRVNDINIPEDIIEEVARVYGYHNIPSKLQPAVYVEQPKEMENLFVFQNRIKTFLKHLGLNEVINYSMISEDQIKEFNLDPKKHLRLSNSLSKDIEYLRMSLLPSLLKNIKENSGKTKYNSAPGLRLFEIAKVYIPVGNKNICSLPQEIYRLGIAVNTDYSDLKGIIEAIYKELNINFEENKNIFPLPEIIEKSGNYMVEVDFQSLIDNCQLVPKYKSLHPYAIIKLDKTFEVRADIKTAPTTYAGIKQKALKSKLLQNIEVVTLYKNKLTLRFYYSSPEKNITEEEAKDALNKV</sequence>
<dbReference type="Proteomes" id="UP000230184">
    <property type="component" value="Unassembled WGS sequence"/>
</dbReference>
<dbReference type="SMART" id="SM00873">
    <property type="entry name" value="B3_4"/>
    <property type="match status" value="1"/>
</dbReference>
<dbReference type="PANTHER" id="PTHR10947:SF0">
    <property type="entry name" value="PHENYLALANINE--TRNA LIGASE BETA SUBUNIT"/>
    <property type="match status" value="1"/>
</dbReference>
<gene>
    <name evidence="11" type="ORF">COT02_00165</name>
</gene>
<evidence type="ECO:0000256" key="1">
    <source>
        <dbReference type="ARBA" id="ARBA00001946"/>
    </source>
</evidence>
<keyword evidence="7" id="KW-0460">Magnesium</keyword>
<dbReference type="PANTHER" id="PTHR10947">
    <property type="entry name" value="PHENYLALANYL-TRNA SYNTHETASE BETA CHAIN AND LEUCINE-RICH REPEAT-CONTAINING PROTEIN 47"/>
    <property type="match status" value="1"/>
</dbReference>
<protein>
    <recommendedName>
        <fullName evidence="2">phenylalanine--tRNA ligase</fullName>
        <ecNumber evidence="2">6.1.1.20</ecNumber>
    </recommendedName>
</protein>
<evidence type="ECO:0000256" key="7">
    <source>
        <dbReference type="ARBA" id="ARBA00022842"/>
    </source>
</evidence>
<evidence type="ECO:0000256" key="8">
    <source>
        <dbReference type="ARBA" id="ARBA00022917"/>
    </source>
</evidence>
<dbReference type="Gene3D" id="3.50.40.10">
    <property type="entry name" value="Phenylalanyl-trna Synthetase, Chain B, domain 3"/>
    <property type="match status" value="1"/>
</dbReference>
<keyword evidence="8" id="KW-0648">Protein biosynthesis</keyword>
<evidence type="ECO:0000256" key="4">
    <source>
        <dbReference type="ARBA" id="ARBA00022723"/>
    </source>
</evidence>
<dbReference type="Gene3D" id="3.30.930.10">
    <property type="entry name" value="Bira Bifunctional Protein, Domain 2"/>
    <property type="match status" value="1"/>
</dbReference>
<dbReference type="EMBL" id="PEWY01000004">
    <property type="protein sequence ID" value="PIU37569.1"/>
    <property type="molecule type" value="Genomic_DNA"/>
</dbReference>
<evidence type="ECO:0000313" key="11">
    <source>
        <dbReference type="EMBL" id="PIU37569.1"/>
    </source>
</evidence>
<dbReference type="GO" id="GO:0009328">
    <property type="term" value="C:phenylalanine-tRNA ligase complex"/>
    <property type="evidence" value="ECO:0007669"/>
    <property type="project" value="TreeGrafter"/>
</dbReference>
<dbReference type="Gene3D" id="3.30.56.10">
    <property type="match status" value="2"/>
</dbReference>
<keyword evidence="5" id="KW-0547">Nucleotide-binding</keyword>
<keyword evidence="6" id="KW-0067">ATP-binding</keyword>
<dbReference type="Pfam" id="PF17759">
    <property type="entry name" value="tRNA_synthFbeta"/>
    <property type="match status" value="1"/>
</dbReference>
<dbReference type="InterPro" id="IPR045060">
    <property type="entry name" value="Phe-tRNA-ligase_IIc_bsu"/>
</dbReference>
<dbReference type="SUPFAM" id="SSF55681">
    <property type="entry name" value="Class II aaRS and biotin synthetases"/>
    <property type="match status" value="1"/>
</dbReference>
<dbReference type="InterPro" id="IPR005146">
    <property type="entry name" value="B3/B4_tRNA-bd"/>
</dbReference>
<dbReference type="PROSITE" id="PS51483">
    <property type="entry name" value="B5"/>
    <property type="match status" value="1"/>
</dbReference>
<keyword evidence="9" id="KW-0030">Aminoacyl-tRNA synthetase</keyword>
<evidence type="ECO:0000256" key="5">
    <source>
        <dbReference type="ARBA" id="ARBA00022741"/>
    </source>
</evidence>
<evidence type="ECO:0000256" key="9">
    <source>
        <dbReference type="ARBA" id="ARBA00023146"/>
    </source>
</evidence>
<dbReference type="InterPro" id="IPR045864">
    <property type="entry name" value="aa-tRNA-synth_II/BPL/LPL"/>
</dbReference>
<dbReference type="SUPFAM" id="SSF56037">
    <property type="entry name" value="PheT/TilS domain"/>
    <property type="match status" value="1"/>
</dbReference>
<evidence type="ECO:0000256" key="2">
    <source>
        <dbReference type="ARBA" id="ARBA00012814"/>
    </source>
</evidence>
<dbReference type="InterPro" id="IPR020825">
    <property type="entry name" value="Phe-tRNA_synthase-like_B3/B4"/>
</dbReference>
<dbReference type="InterPro" id="IPR005147">
    <property type="entry name" value="tRNA_synthase_B5-dom"/>
</dbReference>
<dbReference type="GO" id="GO:0005524">
    <property type="term" value="F:ATP binding"/>
    <property type="evidence" value="ECO:0007669"/>
    <property type="project" value="UniProtKB-KW"/>
</dbReference>
<proteinExistence type="predicted"/>
<dbReference type="GO" id="GO:0006432">
    <property type="term" value="P:phenylalanyl-tRNA aminoacylation"/>
    <property type="evidence" value="ECO:0007669"/>
    <property type="project" value="InterPro"/>
</dbReference>
<accession>A0A2M6YVP4</accession>
<dbReference type="GO" id="GO:0000287">
    <property type="term" value="F:magnesium ion binding"/>
    <property type="evidence" value="ECO:0007669"/>
    <property type="project" value="InterPro"/>
</dbReference>
<dbReference type="InterPro" id="IPR009061">
    <property type="entry name" value="DNA-bd_dom_put_sf"/>
</dbReference>
<dbReference type="EC" id="6.1.1.20" evidence="2"/>